<evidence type="ECO:0000313" key="1">
    <source>
        <dbReference type="EMBL" id="MCZ4222510.1"/>
    </source>
</evidence>
<name>A0ABT4KUA4_9SPHI</name>
<evidence type="ECO:0000313" key="2">
    <source>
        <dbReference type="Proteomes" id="UP001144341"/>
    </source>
</evidence>
<gene>
    <name evidence="1" type="ORF">O0931_04300</name>
</gene>
<proteinExistence type="predicted"/>
<dbReference type="Proteomes" id="UP001144341">
    <property type="component" value="Unassembled WGS sequence"/>
</dbReference>
<protein>
    <recommendedName>
        <fullName evidence="3">TROVE domain-containing protein</fullName>
    </recommendedName>
</protein>
<dbReference type="RefSeq" id="WP_269414311.1">
    <property type="nucleotide sequence ID" value="NZ_JAPWGL010000001.1"/>
</dbReference>
<reference evidence="1" key="1">
    <citation type="submission" date="2022-12" db="EMBL/GenBank/DDBJ databases">
        <title>Genome sequence of SJ11.</title>
        <authorList>
            <person name="Woo H."/>
        </authorList>
    </citation>
    <scope>NUCLEOTIDE SEQUENCE</scope>
    <source>
        <strain evidence="1">SJ11</strain>
    </source>
</reference>
<keyword evidence="2" id="KW-1185">Reference proteome</keyword>
<accession>A0ABT4KUA4</accession>
<organism evidence="1 2">
    <name type="scientific">Pedobacter rhodius</name>
    <dbReference type="NCBI Taxonomy" id="3004098"/>
    <lineage>
        <taxon>Bacteria</taxon>
        <taxon>Pseudomonadati</taxon>
        <taxon>Bacteroidota</taxon>
        <taxon>Sphingobacteriia</taxon>
        <taxon>Sphingobacteriales</taxon>
        <taxon>Sphingobacteriaceae</taxon>
        <taxon>Pedobacter</taxon>
    </lineage>
</organism>
<dbReference type="EMBL" id="JAPWGL010000001">
    <property type="protein sequence ID" value="MCZ4222510.1"/>
    <property type="molecule type" value="Genomic_DNA"/>
</dbReference>
<comment type="caution">
    <text evidence="1">The sequence shown here is derived from an EMBL/GenBank/DDBJ whole genome shotgun (WGS) entry which is preliminary data.</text>
</comment>
<sequence length="214" mass="24151">MTLDIIKTFLTSNKSSERRKGAKEIAKYNVVELGESLFNAYLKESQNTKTWETQVEMILALGLINYKKALIIISKIVLLNTPHSMVSYAGAQTYIRLKRRSLKDAKPIIELLKTGSLSIVDGALNPLGYDKMMPSAEEIKTLIKLSWDLHKHKDRIGKELAYCDPRYGLAAACAGWNKQLTFDFLNHCLETSNGDTALLNVAKNSLKQKYIKLR</sequence>
<evidence type="ECO:0008006" key="3">
    <source>
        <dbReference type="Google" id="ProtNLM"/>
    </source>
</evidence>